<organism evidence="3 4">
    <name type="scientific">Acanthosepion pharaonis</name>
    <name type="common">Pharaoh cuttlefish</name>
    <name type="synonym">Sepia pharaonis</name>
    <dbReference type="NCBI Taxonomy" id="158019"/>
    <lineage>
        <taxon>Eukaryota</taxon>
        <taxon>Metazoa</taxon>
        <taxon>Spiralia</taxon>
        <taxon>Lophotrochozoa</taxon>
        <taxon>Mollusca</taxon>
        <taxon>Cephalopoda</taxon>
        <taxon>Coleoidea</taxon>
        <taxon>Decapodiformes</taxon>
        <taxon>Sepiida</taxon>
        <taxon>Sepiina</taxon>
        <taxon>Sepiidae</taxon>
        <taxon>Acanthosepion</taxon>
    </lineage>
</organism>
<dbReference type="GO" id="GO:0005654">
    <property type="term" value="C:nucleoplasm"/>
    <property type="evidence" value="ECO:0007669"/>
    <property type="project" value="TreeGrafter"/>
</dbReference>
<feature type="compositionally biased region" description="Low complexity" evidence="1">
    <location>
        <begin position="150"/>
        <end position="162"/>
    </location>
</feature>
<feature type="compositionally biased region" description="Polar residues" evidence="1">
    <location>
        <begin position="211"/>
        <end position="233"/>
    </location>
</feature>
<evidence type="ECO:0000256" key="1">
    <source>
        <dbReference type="SAM" id="MobiDB-lite"/>
    </source>
</evidence>
<feature type="region of interest" description="Disordered" evidence="1">
    <location>
        <begin position="1016"/>
        <end position="1049"/>
    </location>
</feature>
<dbReference type="GO" id="GO:0003677">
    <property type="term" value="F:DNA binding"/>
    <property type="evidence" value="ECO:0007669"/>
    <property type="project" value="InterPro"/>
</dbReference>
<feature type="region of interest" description="Disordered" evidence="1">
    <location>
        <begin position="1"/>
        <end position="314"/>
    </location>
</feature>
<comment type="caution">
    <text evidence="3">The sequence shown here is derived from an EMBL/GenBank/DDBJ whole genome shotgun (WGS) entry which is preliminary data.</text>
</comment>
<feature type="compositionally biased region" description="Polar residues" evidence="1">
    <location>
        <begin position="816"/>
        <end position="830"/>
    </location>
</feature>
<reference evidence="3" key="1">
    <citation type="submission" date="2021-01" db="EMBL/GenBank/DDBJ databases">
        <authorList>
            <person name="Li R."/>
            <person name="Bekaert M."/>
        </authorList>
    </citation>
    <scope>NUCLEOTIDE SEQUENCE</scope>
    <source>
        <strain evidence="3">Farmed</strain>
    </source>
</reference>
<protein>
    <submittedName>
        <fullName evidence="3">ARID1</fullName>
    </submittedName>
</protein>
<feature type="region of interest" description="Disordered" evidence="1">
    <location>
        <begin position="526"/>
        <end position="612"/>
    </location>
</feature>
<feature type="compositionally biased region" description="Pro residues" evidence="1">
    <location>
        <begin position="163"/>
        <end position="174"/>
    </location>
</feature>
<dbReference type="SMART" id="SM01014">
    <property type="entry name" value="ARID"/>
    <property type="match status" value="1"/>
</dbReference>
<feature type="region of interest" description="Disordered" evidence="1">
    <location>
        <begin position="384"/>
        <end position="411"/>
    </location>
</feature>
<dbReference type="GO" id="GO:0006338">
    <property type="term" value="P:chromatin remodeling"/>
    <property type="evidence" value="ECO:0007669"/>
    <property type="project" value="InterPro"/>
</dbReference>
<dbReference type="Gene3D" id="1.10.150.60">
    <property type="entry name" value="ARID DNA-binding domain"/>
    <property type="match status" value="1"/>
</dbReference>
<feature type="region of interest" description="Disordered" evidence="1">
    <location>
        <begin position="682"/>
        <end position="752"/>
    </location>
</feature>
<dbReference type="OrthoDB" id="8709537at2759"/>
<dbReference type="GO" id="GO:0071565">
    <property type="term" value="C:nBAF complex"/>
    <property type="evidence" value="ECO:0007669"/>
    <property type="project" value="TreeGrafter"/>
</dbReference>
<dbReference type="PROSITE" id="PS51011">
    <property type="entry name" value="ARID"/>
    <property type="match status" value="1"/>
</dbReference>
<evidence type="ECO:0000259" key="2">
    <source>
        <dbReference type="PROSITE" id="PS51011"/>
    </source>
</evidence>
<dbReference type="EMBL" id="CAHIKZ030001437">
    <property type="protein sequence ID" value="CAE1264165.1"/>
    <property type="molecule type" value="Genomic_DNA"/>
</dbReference>
<dbReference type="GO" id="GO:0006357">
    <property type="term" value="P:regulation of transcription by RNA polymerase II"/>
    <property type="evidence" value="ECO:0007669"/>
    <property type="project" value="TreeGrafter"/>
</dbReference>
<dbReference type="PANTHER" id="PTHR12656">
    <property type="entry name" value="BRG-1 ASSOCIATED FACTOR 250 BAF250"/>
    <property type="match status" value="1"/>
</dbReference>
<evidence type="ECO:0000313" key="4">
    <source>
        <dbReference type="Proteomes" id="UP000597762"/>
    </source>
</evidence>
<dbReference type="InterPro" id="IPR021906">
    <property type="entry name" value="BAF250/Osa"/>
</dbReference>
<dbReference type="CDD" id="cd16865">
    <property type="entry name" value="ARID_ARID1A-like"/>
    <property type="match status" value="1"/>
</dbReference>
<feature type="compositionally biased region" description="Polar residues" evidence="1">
    <location>
        <begin position="18"/>
        <end position="27"/>
    </location>
</feature>
<feature type="compositionally biased region" description="Polar residues" evidence="1">
    <location>
        <begin position="85"/>
        <end position="113"/>
    </location>
</feature>
<feature type="compositionally biased region" description="Low complexity" evidence="1">
    <location>
        <begin position="682"/>
        <end position="698"/>
    </location>
</feature>
<dbReference type="GO" id="GO:0045893">
    <property type="term" value="P:positive regulation of DNA-templated transcription"/>
    <property type="evidence" value="ECO:0007669"/>
    <property type="project" value="TreeGrafter"/>
</dbReference>
<dbReference type="PANTHER" id="PTHR12656:SF5">
    <property type="entry name" value="TRITHORAX GROUP PROTEIN OSA"/>
    <property type="match status" value="1"/>
</dbReference>
<feature type="compositionally biased region" description="Polar residues" evidence="1">
    <location>
        <begin position="848"/>
        <end position="858"/>
    </location>
</feature>
<proteinExistence type="predicted"/>
<feature type="region of interest" description="Disordered" evidence="1">
    <location>
        <begin position="1300"/>
        <end position="1325"/>
    </location>
</feature>
<accession>A0A812CI57</accession>
<dbReference type="GO" id="GO:0016514">
    <property type="term" value="C:SWI/SNF complex"/>
    <property type="evidence" value="ECO:0007669"/>
    <property type="project" value="InterPro"/>
</dbReference>
<sequence>MQQAWGPHQRAGGMNAFPQAQGTNISGCQAFRNQGGGNMSEMPQQRRSSGIPPNFPQQPSQYNNQQFSPNSQRYMMGAGQVRPGQMNQPYGQQQMPGQFGPNQMVFNQVMSGSQVVHQQQPTPQQPPQPPGPSPPGHSPQAPLPNPQPPTSVSQQPTQTPQSQPSPQPPPPPHTSQPSPMQNQSPQHNQQNSPQNANRSHGKKSSDDSEGMEQNTFDEINAENTRGSQGTPTPSGGLHPGVSNLRVTPSPAGSTGSRSNTPASITGNRASSPMPPRPPSSQLDGQIPQSQMSNQGFGQHIMPPPVGPNQMYNTGNKPMAGMNAVAASASQMGGHFSQYNSQFPGNTATMVTQAITAPVTSVVESMSNDSQQDLLSTYSISPMVNSTSTGAPMSADEPPEKKKKKPSQSADLHKLYTMGDEPDRKMFLDRLLYFLEEKGSPITSMPQISKQPLDLYKLYHSVKEKGGMVEVNKAKKWKEICAVVNIGSSASAAFTLKKNYVKYLFALECKYDKGGIDPAPILAQMEAAMQQKRESKQRRAPSPAGSQGSSQDAFRPPSTPNSNSQGMDPFSPNMQPYMGGPNSEPNMGPMGSGMLPHGSMMNSMNPSNNMMGQNSVGGPNSGMLPPHHMSSGPNSMHGSMMPGNMPPSNNMMGNSYAPNSMMPNNMGPNNSMMPNNMGSSSNNMLGNNMGPSNNNLASNMTQPAPPPQNESDSVSVQDPFADEPCPSGPSYPRQSMNSQMPTYSGMQSQTTMSGAYGFNRQNAQHGMSPYSNMSQQSMNNYSENRIGQNEQYNDAYRRTMGMDNFNSNNRNTENFGPGNNQFGPRNSQGSGAQFPFGQQFDRERFDQPNPVNSNQQFRPPSQPGMVTPQQHPEQMYPSRYGSNQQMNPVRSHTPQHDQYPPQSGYPNQSNTFGSPRGVVPQEQYQNYPNQQSGFGGHRPPTSRDVPAGNMYGTPNKRFPPDVERRENFNMSDSRRDPSQWSAMQQRFGSQHSGTNYPASNMNAMPPGSGMLPPMVPPSPSSTGRTMNPRLSPQREKPYMSPPRVQKPGGMVPNAQLPPKKEISFPPDSVEAVQPLLAKRKRLAKQDIGQTEPWKLMMALKSGMLAESTWALDTLSILLFDDSTVTYFTLSHLPGLLEVLLEHFRRCLIDMFGLFNELEVGYDAVLVKQKEKEGSLKSFKVMDVEDYKNLESDTVWKGMRVGENYTYITRQGKVVKVNENDRETALLDGKQWDIYSGFTSKAEHWQLGGGDMSTHVQTHFESLNNHKIFKKLFYYRGMKKDCQDEIVNNVMPLKLSYRLPEPAEHASDRENSSFKTSPPPADHKSVNGVVDSENLHNCINKIHIKKEPVEDEEKENAARTRVGTQSTDSMDVATPAAAVSDHVCNFSLYFFFLYSPPIPHFHFLLLLHWRSI</sequence>
<feature type="compositionally biased region" description="Polar residues" evidence="1">
    <location>
        <begin position="899"/>
        <end position="912"/>
    </location>
</feature>
<dbReference type="SUPFAM" id="SSF46774">
    <property type="entry name" value="ARID-like"/>
    <property type="match status" value="1"/>
</dbReference>
<feature type="compositionally biased region" description="Polar residues" evidence="1">
    <location>
        <begin position="281"/>
        <end position="296"/>
    </location>
</feature>
<feature type="compositionally biased region" description="Low complexity" evidence="1">
    <location>
        <begin position="803"/>
        <end position="813"/>
    </location>
</feature>
<feature type="compositionally biased region" description="Polar residues" evidence="1">
    <location>
        <begin position="244"/>
        <end position="269"/>
    </location>
</feature>
<evidence type="ECO:0000313" key="3">
    <source>
        <dbReference type="EMBL" id="CAE1264165.1"/>
    </source>
</evidence>
<dbReference type="SMART" id="SM00501">
    <property type="entry name" value="BRIGHT"/>
    <property type="match status" value="1"/>
</dbReference>
<name>A0A812CI57_ACAPH</name>
<keyword evidence="4" id="KW-1185">Reference proteome</keyword>
<dbReference type="GO" id="GO:0031491">
    <property type="term" value="F:nucleosome binding"/>
    <property type="evidence" value="ECO:0007669"/>
    <property type="project" value="TreeGrafter"/>
</dbReference>
<feature type="region of interest" description="Disordered" evidence="1">
    <location>
        <begin position="803"/>
        <end position="962"/>
    </location>
</feature>
<feature type="compositionally biased region" description="Low complexity" evidence="1">
    <location>
        <begin position="175"/>
        <end position="195"/>
    </location>
</feature>
<feature type="compositionally biased region" description="Polar residues" evidence="1">
    <location>
        <begin position="57"/>
        <end position="73"/>
    </location>
</feature>
<dbReference type="Pfam" id="PF01388">
    <property type="entry name" value="ARID"/>
    <property type="match status" value="1"/>
</dbReference>
<feature type="compositionally biased region" description="Polar residues" evidence="1">
    <location>
        <begin position="879"/>
        <end position="891"/>
    </location>
</feature>
<dbReference type="Proteomes" id="UP000597762">
    <property type="component" value="Unassembled WGS sequence"/>
</dbReference>
<gene>
    <name evidence="3" type="ORF">SPHA_34062</name>
</gene>
<feature type="domain" description="ARID" evidence="2">
    <location>
        <begin position="420"/>
        <end position="511"/>
    </location>
</feature>
<dbReference type="InterPro" id="IPR036431">
    <property type="entry name" value="ARID_dom_sf"/>
</dbReference>
<feature type="compositionally biased region" description="Low complexity" evidence="1">
    <location>
        <begin position="598"/>
        <end position="612"/>
    </location>
</feature>
<feature type="compositionally biased region" description="Basic and acidic residues" evidence="1">
    <location>
        <begin position="1300"/>
        <end position="1310"/>
    </location>
</feature>
<dbReference type="InterPro" id="IPR001606">
    <property type="entry name" value="ARID_dom"/>
</dbReference>
<dbReference type="GO" id="GO:0035060">
    <property type="term" value="C:brahma complex"/>
    <property type="evidence" value="ECO:0007669"/>
    <property type="project" value="InterPro"/>
</dbReference>
<feature type="compositionally biased region" description="Low complexity" evidence="1">
    <location>
        <begin position="919"/>
        <end position="930"/>
    </location>
</feature>
<feature type="compositionally biased region" description="Pro residues" evidence="1">
    <location>
        <begin position="123"/>
        <end position="149"/>
    </location>
</feature>
<feature type="compositionally biased region" description="Polar residues" evidence="1">
    <location>
        <begin position="731"/>
        <end position="752"/>
    </location>
</feature>